<evidence type="ECO:0000256" key="3">
    <source>
        <dbReference type="ARBA" id="ARBA00022801"/>
    </source>
</evidence>
<reference evidence="7" key="1">
    <citation type="submission" date="2013-04" db="EMBL/GenBank/DDBJ databases">
        <authorList>
            <person name="Harkins D.M."/>
            <person name="Durkin A.S."/>
            <person name="Brinkac L.M."/>
            <person name="Haft D.H."/>
            <person name="Selengut J.D."/>
            <person name="Sanka R."/>
            <person name="DePew J."/>
            <person name="Purushe J."/>
            <person name="Galloway R.L."/>
            <person name="Vinetz J.M."/>
            <person name="Sutton G.G."/>
            <person name="Nierman W.C."/>
            <person name="Fouts D.E."/>
        </authorList>
    </citation>
    <scope>NUCLEOTIDE SEQUENCE [LARGE SCALE GENOMIC DNA]</scope>
    <source>
        <strain evidence="7">CDC</strain>
    </source>
</reference>
<dbReference type="InterPro" id="IPR017850">
    <property type="entry name" value="Alkaline_phosphatase_core_sf"/>
</dbReference>
<dbReference type="GO" id="GO:0046872">
    <property type="term" value="F:metal ion binding"/>
    <property type="evidence" value="ECO:0007669"/>
    <property type="project" value="UniProtKB-KW"/>
</dbReference>
<evidence type="ECO:0000313" key="8">
    <source>
        <dbReference type="Proteomes" id="UP000013984"/>
    </source>
</evidence>
<dbReference type="InterPro" id="IPR000917">
    <property type="entry name" value="Sulfatase_N"/>
</dbReference>
<feature type="domain" description="Sulfatase N-terminal" evidence="6">
    <location>
        <begin position="85"/>
        <end position="446"/>
    </location>
</feature>
<keyword evidence="2" id="KW-0479">Metal-binding</keyword>
<dbReference type="PROSITE" id="PS00149">
    <property type="entry name" value="SULFATASE_2"/>
    <property type="match status" value="1"/>
</dbReference>
<dbReference type="Gene3D" id="3.40.720.10">
    <property type="entry name" value="Alkaline Phosphatase, subunit A"/>
    <property type="match status" value="1"/>
</dbReference>
<proteinExistence type="inferred from homology"/>
<dbReference type="Gene3D" id="3.30.1120.10">
    <property type="match status" value="1"/>
</dbReference>
<dbReference type="InterPro" id="IPR024607">
    <property type="entry name" value="Sulfatase_CS"/>
</dbReference>
<evidence type="ECO:0000259" key="6">
    <source>
        <dbReference type="Pfam" id="PF00884"/>
    </source>
</evidence>
<dbReference type="AlphaFoldDB" id="R9A694"/>
<dbReference type="InterPro" id="IPR050738">
    <property type="entry name" value="Sulfatase"/>
</dbReference>
<evidence type="ECO:0000256" key="1">
    <source>
        <dbReference type="ARBA" id="ARBA00008779"/>
    </source>
</evidence>
<evidence type="ECO:0000256" key="2">
    <source>
        <dbReference type="ARBA" id="ARBA00022723"/>
    </source>
</evidence>
<dbReference type="Proteomes" id="UP000013984">
    <property type="component" value="Unassembled WGS sequence"/>
</dbReference>
<dbReference type="GO" id="GO:0004065">
    <property type="term" value="F:arylsulfatase activity"/>
    <property type="evidence" value="ECO:0007669"/>
    <property type="project" value="TreeGrafter"/>
</dbReference>
<keyword evidence="5" id="KW-1133">Transmembrane helix</keyword>
<feature type="transmembrane region" description="Helical" evidence="5">
    <location>
        <begin position="21"/>
        <end position="42"/>
    </location>
</feature>
<evidence type="ECO:0000256" key="5">
    <source>
        <dbReference type="SAM" id="Phobius"/>
    </source>
</evidence>
<keyword evidence="5" id="KW-0472">Membrane</keyword>
<keyword evidence="5" id="KW-0812">Transmembrane</keyword>
<dbReference type="EMBL" id="AOGZ02000013">
    <property type="protein sequence ID" value="EOQ97728.1"/>
    <property type="molecule type" value="Genomic_DNA"/>
</dbReference>
<name>R9A694_9LEPT</name>
<sequence length="571" mass="64970">MAYLPKKRAFHSKDFGSAMKLLKILLSSVLVLILLLGCLYYNRLILLRYSLGWITDIRYPREPNHPVPWQVGLDFPKEKLKNRPPNIIVIMADDLGFNDVTTYSGGYADLGVPTPNIDSIAKEGVRFDSGYSGSAVCTVSRAALMTGRYPSRFGVEFTPTPGALARVGADLYSDPNRLYPVIIDKDKAEKTKSFNELGMPTSEITIAEVLKSRGYHSVHIGKWHLGSTEAMRPNKQGFDETLFMESGLYLPVDDPNVYNSKQDFDPIDRFLWPNMRFGVSYNGGKWFEPSRYLTDYFTEEAVKVIETNKHRPFFLFLAHWAVHTPLQASKEDYDALPHIKDHRKRVYLSMIRSLDRSVGKVLASLKKEGLDENTIVIFTSDNGAPNYIGLPDVNSPYRGWKLTFFQGGIRVPYLAKWPGHIKPGTKYQNAITNIDILPTVASAAGASLPEDRPIDGVNLLPFLKGKEIQKSRPLIWSDGYYQTVQSEGWKLIQTERPKKKWLFHLDTDPLEKKNVVSLFPDTLAKLEKILVNYNSQMPKPLWPSFIEFPVSIDKTLDQKQEPDDEYTYWVN</sequence>
<evidence type="ECO:0000313" key="7">
    <source>
        <dbReference type="EMBL" id="EOQ97728.1"/>
    </source>
</evidence>
<accession>R9A694</accession>
<keyword evidence="8" id="KW-1185">Reference proteome</keyword>
<protein>
    <submittedName>
        <fullName evidence="7">Type I phosphodiesterase/nucleotide pyrophosphatase</fullName>
    </submittedName>
</protein>
<organism evidence="7 8">
    <name type="scientific">Leptospira wolbachii serovar Codice str. CDC</name>
    <dbReference type="NCBI Taxonomy" id="1218599"/>
    <lineage>
        <taxon>Bacteria</taxon>
        <taxon>Pseudomonadati</taxon>
        <taxon>Spirochaetota</taxon>
        <taxon>Spirochaetia</taxon>
        <taxon>Leptospirales</taxon>
        <taxon>Leptospiraceae</taxon>
        <taxon>Leptospira</taxon>
    </lineage>
</organism>
<comment type="caution">
    <text evidence="7">The sequence shown here is derived from an EMBL/GenBank/DDBJ whole genome shotgun (WGS) entry which is preliminary data.</text>
</comment>
<gene>
    <name evidence="7" type="ORF">LEP1GSC195_0020</name>
</gene>
<dbReference type="PANTHER" id="PTHR42693">
    <property type="entry name" value="ARYLSULFATASE FAMILY MEMBER"/>
    <property type="match status" value="1"/>
</dbReference>
<dbReference type="Pfam" id="PF00884">
    <property type="entry name" value="Sulfatase"/>
    <property type="match status" value="1"/>
</dbReference>
<evidence type="ECO:0000256" key="4">
    <source>
        <dbReference type="ARBA" id="ARBA00022837"/>
    </source>
</evidence>
<keyword evidence="4" id="KW-0106">Calcium</keyword>
<comment type="similarity">
    <text evidence="1">Belongs to the sulfatase family.</text>
</comment>
<keyword evidence="3" id="KW-0378">Hydrolase</keyword>
<dbReference type="STRING" id="1218599.LEP1GSC195_0020"/>
<dbReference type="SUPFAM" id="SSF53649">
    <property type="entry name" value="Alkaline phosphatase-like"/>
    <property type="match status" value="1"/>
</dbReference>
<dbReference type="PANTHER" id="PTHR42693:SF53">
    <property type="entry name" value="ENDO-4-O-SULFATASE"/>
    <property type="match status" value="1"/>
</dbReference>